<keyword evidence="8 10" id="KW-0456">Lyase</keyword>
<feature type="binding site" evidence="10">
    <location>
        <position position="20"/>
    </location>
    <ligand>
        <name>[4Fe-4S] cluster</name>
        <dbReference type="ChEBI" id="CHEBI:49883"/>
        <note>4Fe-4S-S-AdoMet</note>
    </ligand>
</feature>
<reference evidence="12 13" key="1">
    <citation type="submission" date="2015-09" db="EMBL/GenBank/DDBJ databases">
        <title>A metagenomics-based metabolic model of nitrate-dependent anaerobic oxidation of methane by Methanoperedens-like archaea.</title>
        <authorList>
            <person name="Arshad A."/>
            <person name="Speth D.R."/>
            <person name="De Graaf R.M."/>
            <person name="Op Den Camp H.J."/>
            <person name="Jetten M.S."/>
            <person name="Welte C.U."/>
        </authorList>
    </citation>
    <scope>NUCLEOTIDE SEQUENCE [LARGE SCALE GENOMIC DNA]</scope>
</reference>
<comment type="pathway">
    <text evidence="1 10">Cofactor biosynthesis; coenzyme F0 biosynthesis.</text>
</comment>
<dbReference type="InterPro" id="IPR006638">
    <property type="entry name" value="Elp3/MiaA/NifB-like_rSAM"/>
</dbReference>
<dbReference type="Proteomes" id="UP000050360">
    <property type="component" value="Unassembled WGS sequence"/>
</dbReference>
<feature type="domain" description="Radical SAM core" evidence="11">
    <location>
        <begin position="6"/>
        <end position="246"/>
    </location>
</feature>
<organism evidence="12 13">
    <name type="scientific">Candidatus Methanoperedens nitratireducens</name>
    <dbReference type="NCBI Taxonomy" id="1392998"/>
    <lineage>
        <taxon>Archaea</taxon>
        <taxon>Methanobacteriati</taxon>
        <taxon>Methanobacteriota</taxon>
        <taxon>Stenosarchaea group</taxon>
        <taxon>Methanomicrobia</taxon>
        <taxon>Methanosarcinales</taxon>
        <taxon>ANME-2 cluster</taxon>
        <taxon>Candidatus Methanoperedentaceae</taxon>
        <taxon>Candidatus Methanoperedens</taxon>
    </lineage>
</organism>
<dbReference type="NCBIfam" id="TIGR03550">
    <property type="entry name" value="F420_cofG"/>
    <property type="match status" value="1"/>
</dbReference>
<comment type="caution">
    <text evidence="12">The sequence shown here is derived from an EMBL/GenBank/DDBJ whole genome shotgun (WGS) entry which is preliminary data.</text>
</comment>
<keyword evidence="3 10" id="KW-0004">4Fe-4S</keyword>
<dbReference type="SMART" id="SM00729">
    <property type="entry name" value="Elp3"/>
    <property type="match status" value="1"/>
</dbReference>
<gene>
    <name evidence="10 12" type="primary">cofG</name>
    <name evidence="12" type="ORF">MPEBLZ_01413</name>
</gene>
<dbReference type="PANTHER" id="PTHR43076">
    <property type="entry name" value="FO SYNTHASE (COFH)"/>
    <property type="match status" value="1"/>
</dbReference>
<dbReference type="GO" id="GO:0044689">
    <property type="term" value="F:7,8-didemethyl-8-hydroxy-5-deazariboflavin synthase activity"/>
    <property type="evidence" value="ECO:0007669"/>
    <property type="project" value="UniProtKB-EC"/>
</dbReference>
<evidence type="ECO:0000256" key="6">
    <source>
        <dbReference type="ARBA" id="ARBA00023004"/>
    </source>
</evidence>
<dbReference type="EMBL" id="LKCM01000117">
    <property type="protein sequence ID" value="KPQ44011.1"/>
    <property type="molecule type" value="Genomic_DNA"/>
</dbReference>
<dbReference type="Gene3D" id="3.20.20.70">
    <property type="entry name" value="Aldolase class I"/>
    <property type="match status" value="1"/>
</dbReference>
<dbReference type="NCBIfam" id="NF004884">
    <property type="entry name" value="PRK06245.1"/>
    <property type="match status" value="1"/>
</dbReference>
<evidence type="ECO:0000256" key="9">
    <source>
        <dbReference type="ARBA" id="ARBA00048974"/>
    </source>
</evidence>
<evidence type="ECO:0000313" key="12">
    <source>
        <dbReference type="EMBL" id="KPQ44011.1"/>
    </source>
</evidence>
<evidence type="ECO:0000256" key="5">
    <source>
        <dbReference type="ARBA" id="ARBA00022723"/>
    </source>
</evidence>
<dbReference type="PROSITE" id="PS51918">
    <property type="entry name" value="RADICAL_SAM"/>
    <property type="match status" value="1"/>
</dbReference>
<dbReference type="UniPathway" id="UPA00072"/>
<evidence type="ECO:0000256" key="4">
    <source>
        <dbReference type="ARBA" id="ARBA00022691"/>
    </source>
</evidence>
<dbReference type="AlphaFoldDB" id="A0A0P7ZJL3"/>
<feature type="binding site" evidence="10">
    <location>
        <position position="24"/>
    </location>
    <ligand>
        <name>[4Fe-4S] cluster</name>
        <dbReference type="ChEBI" id="CHEBI:49883"/>
        <note>4Fe-4S-S-AdoMet</note>
    </ligand>
</feature>
<keyword evidence="6 10" id="KW-0408">Iron</keyword>
<dbReference type="GO" id="GO:0016765">
    <property type="term" value="F:transferase activity, transferring alkyl or aryl (other than methyl) groups"/>
    <property type="evidence" value="ECO:0007669"/>
    <property type="project" value="InterPro"/>
</dbReference>
<evidence type="ECO:0000256" key="8">
    <source>
        <dbReference type="ARBA" id="ARBA00023239"/>
    </source>
</evidence>
<comment type="similarity">
    <text evidence="10">Belongs to the radical SAM superfamily. CofG family.</text>
</comment>
<feature type="binding site" evidence="10">
    <location>
        <position position="27"/>
    </location>
    <ligand>
        <name>[4Fe-4S] cluster</name>
        <dbReference type="ChEBI" id="CHEBI:49883"/>
        <note>4Fe-4S-S-AdoMet</note>
    </ligand>
</feature>
<comment type="cofactor">
    <cofactor evidence="10">
        <name>[4Fe-4S] cluster</name>
        <dbReference type="ChEBI" id="CHEBI:49883"/>
    </cofactor>
    <text evidence="10">Binds 1 [4Fe-4S] cluster. The cluster is coordinated with 3 cysteines and an exchangeable S-adenosyl-L-methionine.</text>
</comment>
<evidence type="ECO:0000259" key="11">
    <source>
        <dbReference type="PROSITE" id="PS51918"/>
    </source>
</evidence>
<keyword evidence="7 10" id="KW-0411">Iron-sulfur</keyword>
<dbReference type="HAMAP" id="MF_01611">
    <property type="entry name" value="FO_synth_sub1"/>
    <property type="match status" value="1"/>
</dbReference>
<dbReference type="SUPFAM" id="SSF102114">
    <property type="entry name" value="Radical SAM enzymes"/>
    <property type="match status" value="1"/>
</dbReference>
<dbReference type="GO" id="GO:0005506">
    <property type="term" value="F:iron ion binding"/>
    <property type="evidence" value="ECO:0007669"/>
    <property type="project" value="UniProtKB-UniRule"/>
</dbReference>
<proteinExistence type="inferred from homology"/>
<dbReference type="InterPro" id="IPR007197">
    <property type="entry name" value="rSAM"/>
</dbReference>
<dbReference type="InterPro" id="IPR058240">
    <property type="entry name" value="rSAM_sf"/>
</dbReference>
<dbReference type="PATRIC" id="fig|1719120.3.peg.1523"/>
<evidence type="ECO:0000313" key="13">
    <source>
        <dbReference type="Proteomes" id="UP000050360"/>
    </source>
</evidence>
<dbReference type="SFLD" id="SFLDG01064">
    <property type="entry name" value="F420__menaquinone_cofactor_bio"/>
    <property type="match status" value="1"/>
</dbReference>
<dbReference type="EC" id="4.3.1.32" evidence="2 10"/>
<comment type="catalytic activity">
    <reaction evidence="9 10">
        <text>5-amino-5-(4-hydroxybenzyl)-6-(D-ribitylimino)-5,6-dihydrouracil + S-adenosyl-L-methionine = 7,8-didemethyl-8-hydroxy-5-deazariboflavin + 5'-deoxyadenosine + L-methionine + NH4(+) + H(+)</text>
        <dbReference type="Rhea" id="RHEA:55204"/>
        <dbReference type="ChEBI" id="CHEBI:15378"/>
        <dbReference type="ChEBI" id="CHEBI:17319"/>
        <dbReference type="ChEBI" id="CHEBI:28938"/>
        <dbReference type="ChEBI" id="CHEBI:57844"/>
        <dbReference type="ChEBI" id="CHEBI:59789"/>
        <dbReference type="ChEBI" id="CHEBI:59904"/>
        <dbReference type="ChEBI" id="CHEBI:85936"/>
        <dbReference type="EC" id="4.3.1.32"/>
    </reaction>
</comment>
<keyword evidence="5 10" id="KW-0479">Metal-binding</keyword>
<evidence type="ECO:0000256" key="7">
    <source>
        <dbReference type="ARBA" id="ARBA00023014"/>
    </source>
</evidence>
<dbReference type="SFLD" id="SFLDG01388">
    <property type="entry name" value="7_8-didemethyl-8-hydroxy-5-dea"/>
    <property type="match status" value="1"/>
</dbReference>
<dbReference type="SFLD" id="SFLDF00294">
    <property type="entry name" value="7_8-didemethyl-8-hydroxy-5-dea"/>
    <property type="match status" value="1"/>
</dbReference>
<evidence type="ECO:0000256" key="3">
    <source>
        <dbReference type="ARBA" id="ARBA00022485"/>
    </source>
</evidence>
<dbReference type="InterPro" id="IPR019939">
    <property type="entry name" value="CofG_family"/>
</dbReference>
<name>A0A0P7ZJL3_9EURY</name>
<dbReference type="Pfam" id="PF04055">
    <property type="entry name" value="Radical_SAM"/>
    <property type="match status" value="1"/>
</dbReference>
<accession>A0A0P7ZJL3</accession>
<comment type="function">
    <text evidence="10">Catalyzes the radical-mediated synthesis of 7,8-didemethyl-8-hydroxy-5-deazariboflavin (FO) from 5-amino-5-(4-hydroxybenzyl)-6-(D-ribitylimino)-5,6-dihydrouracil.</text>
</comment>
<dbReference type="InterPro" id="IPR034405">
    <property type="entry name" value="F420"/>
</dbReference>
<dbReference type="CDD" id="cd01335">
    <property type="entry name" value="Radical_SAM"/>
    <property type="match status" value="1"/>
</dbReference>
<sequence length="330" mass="37140">MSLPFVTFSRNVFIPLTNICRNKCGYCGFRREMYHPEAKLLSPDEVKDILLKGARAGCSEALFTFGERPGEVPGFREWLLEFGYEDIIDYLLDLCKLSINLGLLPHSNPGILGMSEFEKLKPYNASMGLMLETLADIKGHEGCAGKNPRPRIKTIEYAGELKIPFTTGILVGIGETWEERMRSISKIKDLHEEFGHIQEIIIQNFIPKQGTRMAACAAPGLDEMIRTVKMARKLLPSEITIQVPPNLIPPRDLVKCGAGDLGGISPETIDFINPGAPWPNYLELQAMVDVPLRERLPIYPGYVKKGWYSEDIKDLLHRLSDAEGFRKTYK</sequence>
<evidence type="ECO:0000256" key="10">
    <source>
        <dbReference type="HAMAP-Rule" id="MF_01611"/>
    </source>
</evidence>
<dbReference type="InterPro" id="IPR013785">
    <property type="entry name" value="Aldolase_TIM"/>
</dbReference>
<dbReference type="PANTHER" id="PTHR43076:SF15">
    <property type="entry name" value="7,8-DIDEMETHYL-8-HYDROXY-5-DEAZARIBOFLAVIN SYNTHASE"/>
    <property type="match status" value="1"/>
</dbReference>
<comment type="subunit">
    <text evidence="10">The FO synthase complex consists of two subunits, CofG and CofH.</text>
</comment>
<dbReference type="SFLD" id="SFLDS00029">
    <property type="entry name" value="Radical_SAM"/>
    <property type="match status" value="1"/>
</dbReference>
<protein>
    <recommendedName>
        <fullName evidence="2 10">7,8-didemethyl-8-hydroxy-5-deazariboflavin synthase</fullName>
        <ecNumber evidence="2 10">4.3.1.32</ecNumber>
    </recommendedName>
    <alternativeName>
        <fullName evidence="10">FO synthase subunit 1</fullName>
    </alternativeName>
</protein>
<evidence type="ECO:0000256" key="2">
    <source>
        <dbReference type="ARBA" id="ARBA00012126"/>
    </source>
</evidence>
<dbReference type="GO" id="GO:0051539">
    <property type="term" value="F:4 iron, 4 sulfur cluster binding"/>
    <property type="evidence" value="ECO:0007669"/>
    <property type="project" value="UniProtKB-KW"/>
</dbReference>
<keyword evidence="4 10" id="KW-0949">S-adenosyl-L-methionine</keyword>
<evidence type="ECO:0000256" key="1">
    <source>
        <dbReference type="ARBA" id="ARBA00004712"/>
    </source>
</evidence>